<feature type="compositionally biased region" description="Basic and acidic residues" evidence="1">
    <location>
        <begin position="16"/>
        <end position="25"/>
    </location>
</feature>
<organism evidence="2 3">
    <name type="scientific">Natrinema salaciae</name>
    <dbReference type="NCBI Taxonomy" id="1186196"/>
    <lineage>
        <taxon>Archaea</taxon>
        <taxon>Methanobacteriati</taxon>
        <taxon>Methanobacteriota</taxon>
        <taxon>Stenosarchaea group</taxon>
        <taxon>Halobacteria</taxon>
        <taxon>Halobacteriales</taxon>
        <taxon>Natrialbaceae</taxon>
        <taxon>Natrinema</taxon>
    </lineage>
</organism>
<keyword evidence="3" id="KW-1185">Reference proteome</keyword>
<accession>A0A1H9A5H7</accession>
<dbReference type="EMBL" id="FOFD01000001">
    <property type="protein sequence ID" value="SEP71248.1"/>
    <property type="molecule type" value="Genomic_DNA"/>
</dbReference>
<evidence type="ECO:0008006" key="4">
    <source>
        <dbReference type="Google" id="ProtNLM"/>
    </source>
</evidence>
<dbReference type="InterPro" id="IPR006311">
    <property type="entry name" value="TAT_signal"/>
</dbReference>
<protein>
    <recommendedName>
        <fullName evidence="4">Right handed beta helix region</fullName>
    </recommendedName>
</protein>
<name>A0A1H9A5H7_9EURY</name>
<dbReference type="Proteomes" id="UP000199114">
    <property type="component" value="Unassembled WGS sequence"/>
</dbReference>
<feature type="compositionally biased region" description="Acidic residues" evidence="1">
    <location>
        <begin position="303"/>
        <end position="314"/>
    </location>
</feature>
<dbReference type="PROSITE" id="PS51318">
    <property type="entry name" value="TAT"/>
    <property type="match status" value="1"/>
</dbReference>
<dbReference type="RefSeq" id="WP_090612254.1">
    <property type="nucleotide sequence ID" value="NZ_FOFD01000001.1"/>
</dbReference>
<sequence>MARDYPGGSSENPVPTDERTTETTIDRRSYLKLAGVAAIATGTATGAANAASGEYETIAASGQTIRIDSGETWENKLIDLGTRNSITIVAKGTDWTIRNIGFTGEVAYDDTLFAVADTGGGTSRMENIYFDECPSDRPTGGSYRAKCIWVDPDHNGSLEVSRCNFSANGNNGIYGSAPAYNGDGGDIVLANCYTNDSHHTGLRIGDCGMKIVDSVVYKSGSSSANRGIWIWGDGGDVATLENVHVITNGAGVGIDTKNSPNVKMTDVYTDDGTGTDGNPDHFIPDGCPESAKAAASGSGNEEQPSDGDESAGEDLPERTLTIIGQGDPTEYYVETTGEIVRNPDRGTLESHDAIDGTTATGWVTTTSNVDGFRFDGELVDVGFHQGRATVEVDGEEIDPDEYGEEPAALENTILIDGFGTAGTSHYEFAVSGAAEKSTIKGATIDGADTIDSGTVVGSVGGWRDAFRFAGELESLTVDGDARVSVNGELVDPTEYGAEFPHVLTIVGNGSQAEYTVTVDGRIETIAGDDSDRYATVESGDTVVGSIERGVQRFRFSGSVSNLTFHQGSANVYADQEELDPDAFESAPTPPHSIVIDGSDASGTTEYEFTVDGDVVKSSYRDATLEGGDVIDGRTVTGSVDDDLDAYWFEGDITDFWLFGDASVDVEYDV</sequence>
<proteinExistence type="predicted"/>
<gene>
    <name evidence="2" type="ORF">SAMN04489841_0341</name>
</gene>
<dbReference type="SUPFAM" id="SSF51126">
    <property type="entry name" value="Pectin lyase-like"/>
    <property type="match status" value="1"/>
</dbReference>
<evidence type="ECO:0000313" key="2">
    <source>
        <dbReference type="EMBL" id="SEP71248.1"/>
    </source>
</evidence>
<feature type="region of interest" description="Disordered" evidence="1">
    <location>
        <begin position="271"/>
        <end position="320"/>
    </location>
</feature>
<reference evidence="3" key="1">
    <citation type="submission" date="2016-10" db="EMBL/GenBank/DDBJ databases">
        <authorList>
            <person name="Varghese N."/>
            <person name="Submissions S."/>
        </authorList>
    </citation>
    <scope>NUCLEOTIDE SEQUENCE [LARGE SCALE GENOMIC DNA]</scope>
    <source>
        <strain evidence="3">DSM 25055</strain>
    </source>
</reference>
<feature type="region of interest" description="Disordered" evidence="1">
    <location>
        <begin position="1"/>
        <end position="25"/>
    </location>
</feature>
<evidence type="ECO:0000313" key="3">
    <source>
        <dbReference type="Proteomes" id="UP000199114"/>
    </source>
</evidence>
<dbReference type="AlphaFoldDB" id="A0A1H9A5H7"/>
<dbReference type="InterPro" id="IPR011050">
    <property type="entry name" value="Pectin_lyase_fold/virulence"/>
</dbReference>
<dbReference type="OrthoDB" id="202667at2157"/>
<evidence type="ECO:0000256" key="1">
    <source>
        <dbReference type="SAM" id="MobiDB-lite"/>
    </source>
</evidence>